<gene>
    <name evidence="6" type="ORF">GCM10009744_45880</name>
</gene>
<keyword evidence="4" id="KW-0067">ATP-binding</keyword>
<dbReference type="EMBL" id="BAAANE010000007">
    <property type="protein sequence ID" value="GAA1649245.1"/>
    <property type="molecule type" value="Genomic_DNA"/>
</dbReference>
<sequence length="214" mass="23115">MALIHRAQIRPTKMELIAGWLPSQPWYAGRPDPEVQPLGSYRFDDPAGEVGIDTHLVLAGGSQILHVPLTYRATPLTGGEPWLIDTTEHTVLGKRWVYDACGDPVYANALAAAILADGTQAAEYFEIDGRREFRTPTAQVTGRGDSARKLSTVETVADLSCSTDGAVTIIRAAAWELRISRVINPTADASDEYTLTGTWSDQPTPAVLAAARLT</sequence>
<reference evidence="7" key="1">
    <citation type="journal article" date="2019" name="Int. J. Syst. Evol. Microbiol.">
        <title>The Global Catalogue of Microorganisms (GCM) 10K type strain sequencing project: providing services to taxonomists for standard genome sequencing and annotation.</title>
        <authorList>
            <consortium name="The Broad Institute Genomics Platform"/>
            <consortium name="The Broad Institute Genome Sequencing Center for Infectious Disease"/>
            <person name="Wu L."/>
            <person name="Ma J."/>
        </authorList>
    </citation>
    <scope>NUCLEOTIDE SEQUENCE [LARGE SCALE GENOMIC DNA]</scope>
    <source>
        <strain evidence="7">JCM 14306</strain>
    </source>
</reference>
<keyword evidence="7" id="KW-1185">Reference proteome</keyword>
<accession>A0ABP4REM9</accession>
<dbReference type="Proteomes" id="UP001501319">
    <property type="component" value="Unassembled WGS sequence"/>
</dbReference>
<evidence type="ECO:0000256" key="1">
    <source>
        <dbReference type="ARBA" id="ARBA00022679"/>
    </source>
</evidence>
<evidence type="ECO:0000256" key="3">
    <source>
        <dbReference type="ARBA" id="ARBA00022777"/>
    </source>
</evidence>
<evidence type="ECO:0000256" key="4">
    <source>
        <dbReference type="ARBA" id="ARBA00022840"/>
    </source>
</evidence>
<evidence type="ECO:0000313" key="6">
    <source>
        <dbReference type="EMBL" id="GAA1649245.1"/>
    </source>
</evidence>
<dbReference type="RefSeq" id="WP_425552708.1">
    <property type="nucleotide sequence ID" value="NZ_BAAANE010000007.1"/>
</dbReference>
<keyword evidence="1" id="KW-0808">Transferase</keyword>
<dbReference type="NCBIfam" id="NF047744">
    <property type="entry name" value="CG0192_rel"/>
    <property type="match status" value="1"/>
</dbReference>
<name>A0ABP4REM9_9ACTN</name>
<dbReference type="InterPro" id="IPR040999">
    <property type="entry name" value="Mak_N_cap"/>
</dbReference>
<feature type="domain" description="Maltokinase N-terminal cap" evidence="5">
    <location>
        <begin position="20"/>
        <end position="103"/>
    </location>
</feature>
<evidence type="ECO:0000256" key="2">
    <source>
        <dbReference type="ARBA" id="ARBA00022741"/>
    </source>
</evidence>
<keyword evidence="2" id="KW-0547">Nucleotide-binding</keyword>
<organism evidence="6 7">
    <name type="scientific">Kribbella alba</name>
    <dbReference type="NCBI Taxonomy" id="190197"/>
    <lineage>
        <taxon>Bacteria</taxon>
        <taxon>Bacillati</taxon>
        <taxon>Actinomycetota</taxon>
        <taxon>Actinomycetes</taxon>
        <taxon>Propionibacteriales</taxon>
        <taxon>Kribbellaceae</taxon>
        <taxon>Kribbella</taxon>
    </lineage>
</organism>
<evidence type="ECO:0000313" key="7">
    <source>
        <dbReference type="Proteomes" id="UP001501319"/>
    </source>
</evidence>
<proteinExistence type="predicted"/>
<protein>
    <recommendedName>
        <fullName evidence="5">Maltokinase N-terminal cap domain-containing protein</fullName>
    </recommendedName>
</protein>
<comment type="caution">
    <text evidence="6">The sequence shown here is derived from an EMBL/GenBank/DDBJ whole genome shotgun (WGS) entry which is preliminary data.</text>
</comment>
<dbReference type="Pfam" id="PF18085">
    <property type="entry name" value="Mak_N_cap"/>
    <property type="match status" value="1"/>
</dbReference>
<evidence type="ECO:0000259" key="5">
    <source>
        <dbReference type="Pfam" id="PF18085"/>
    </source>
</evidence>
<keyword evidence="3" id="KW-0418">Kinase</keyword>